<sequence>MLLVSHGNTLLSVVERYGNGKFNISERPANGSLTKLEINGDDAKVIAYNEK</sequence>
<accession>A0A401FIK0</accession>
<evidence type="ECO:0000313" key="1">
    <source>
        <dbReference type="EMBL" id="GAY72126.1"/>
    </source>
</evidence>
<evidence type="ECO:0000313" key="2">
    <source>
        <dbReference type="Proteomes" id="UP000286974"/>
    </source>
</evidence>
<dbReference type="AlphaFoldDB" id="A0A401FIK0"/>
<gene>
    <name evidence="1" type="ORF">NBRC111893_272</name>
</gene>
<proteinExistence type="predicted"/>
<reference evidence="1 2" key="1">
    <citation type="submission" date="2017-11" db="EMBL/GenBank/DDBJ databases">
        <title>Draft Genome Sequence of Lactobacillus curieae NBRC 111893 isolated from Koso, a Japanese sugar-Vegetable Fermented Beverage.</title>
        <authorList>
            <person name="Chiou T.Y."/>
            <person name="Oshima K."/>
            <person name="Suda W."/>
            <person name="Hattori M."/>
            <person name="Takahashi T."/>
        </authorList>
    </citation>
    <scope>NUCLEOTIDE SEQUENCE [LARGE SCALE GENOMIC DNA]</scope>
    <source>
        <strain evidence="1 2">NBRC111893</strain>
    </source>
</reference>
<organism evidence="1 2">
    <name type="scientific">Lentilactobacillus kosonis</name>
    <dbReference type="NCBI Taxonomy" id="2810561"/>
    <lineage>
        <taxon>Bacteria</taxon>
        <taxon>Bacillati</taxon>
        <taxon>Bacillota</taxon>
        <taxon>Bacilli</taxon>
        <taxon>Lactobacillales</taxon>
        <taxon>Lactobacillaceae</taxon>
        <taxon>Lentilactobacillus</taxon>
    </lineage>
</organism>
<protein>
    <submittedName>
        <fullName evidence="1">Phosphoglycerate mutase family</fullName>
    </submittedName>
</protein>
<comment type="caution">
    <text evidence="1">The sequence shown here is derived from an EMBL/GenBank/DDBJ whole genome shotgun (WGS) entry which is preliminary data.</text>
</comment>
<name>A0A401FIK0_9LACO</name>
<keyword evidence="2" id="KW-1185">Reference proteome</keyword>
<dbReference type="Proteomes" id="UP000286974">
    <property type="component" value="Unassembled WGS sequence"/>
</dbReference>
<dbReference type="EMBL" id="BEXA01000001">
    <property type="protein sequence ID" value="GAY72126.1"/>
    <property type="molecule type" value="Genomic_DNA"/>
</dbReference>